<protein>
    <submittedName>
        <fullName evidence="1">Uncharacterized protein</fullName>
    </submittedName>
</protein>
<name>A0A557SZD5_9ARCH</name>
<gene>
    <name evidence="1" type="ORF">NARC_10376</name>
</gene>
<comment type="caution">
    <text evidence="1">The sequence shown here is derived from an EMBL/GenBank/DDBJ whole genome shotgun (WGS) entry which is preliminary data.</text>
</comment>
<dbReference type="AlphaFoldDB" id="A0A557SZD5"/>
<evidence type="ECO:0000313" key="1">
    <source>
        <dbReference type="EMBL" id="TVP41970.1"/>
    </source>
</evidence>
<sequence>MIIPGNIATKNQAGPVWFHTLSFEHPVVRACEFRKIPHY</sequence>
<proteinExistence type="predicted"/>
<dbReference type="Proteomes" id="UP000315289">
    <property type="component" value="Unassembled WGS sequence"/>
</dbReference>
<evidence type="ECO:0000313" key="2">
    <source>
        <dbReference type="Proteomes" id="UP000315289"/>
    </source>
</evidence>
<keyword evidence="2" id="KW-1185">Reference proteome</keyword>
<reference evidence="1 2" key="1">
    <citation type="journal article" date="2019" name="Front. Microbiol.">
        <title>Ammonia Oxidation by the Arctic Terrestrial Thaumarchaeote Candidatus Nitrosocosmicus arcticus Is Stimulated by Increasing Temperatures.</title>
        <authorList>
            <person name="Alves R.J.E."/>
            <person name="Kerou M."/>
            <person name="Zappe A."/>
            <person name="Bittner R."/>
            <person name="Abby S.S."/>
            <person name="Schmidt H.A."/>
            <person name="Pfeifer K."/>
            <person name="Schleper C."/>
        </authorList>
    </citation>
    <scope>NUCLEOTIDE SEQUENCE [LARGE SCALE GENOMIC DNA]</scope>
    <source>
        <strain evidence="1 2">Kfb</strain>
    </source>
</reference>
<dbReference type="EMBL" id="VOAH01000001">
    <property type="protein sequence ID" value="TVP41970.1"/>
    <property type="molecule type" value="Genomic_DNA"/>
</dbReference>
<organism evidence="1 2">
    <name type="scientific">Candidatus Nitrosocosmicus arcticus</name>
    <dbReference type="NCBI Taxonomy" id="2035267"/>
    <lineage>
        <taxon>Archaea</taxon>
        <taxon>Nitrososphaerota</taxon>
        <taxon>Nitrososphaeria</taxon>
        <taxon>Nitrososphaerales</taxon>
        <taxon>Nitrososphaeraceae</taxon>
        <taxon>Candidatus Nitrosocosmicus</taxon>
    </lineage>
</organism>
<accession>A0A557SZD5</accession>